<name>A0A1I4F2U3_9HYPH</name>
<dbReference type="Proteomes" id="UP000199598">
    <property type="component" value="Unassembled WGS sequence"/>
</dbReference>
<keyword evidence="2" id="KW-1185">Reference proteome</keyword>
<comment type="caution">
    <text evidence="1">The sequence shown here is derived from an EMBL/GenBank/DDBJ whole genome shotgun (WGS) entry which is preliminary data.</text>
</comment>
<accession>A0A1I4F2U3</accession>
<protein>
    <submittedName>
        <fullName evidence="1">Uncharacterized protein</fullName>
    </submittedName>
</protein>
<dbReference type="EMBL" id="FOSK01000017">
    <property type="protein sequence ID" value="SFL11650.1"/>
    <property type="molecule type" value="Genomic_DNA"/>
</dbReference>
<sequence length="60" mass="6867">MMVSCMPASQYRGRLGQAGSEYFVVAGFYQRRFFSQITFFCLKFAGLNGKGRPIERPLFC</sequence>
<proteinExistence type="predicted"/>
<organism evidence="1 2">
    <name type="scientific">Pseudovibrio ascidiaceicola</name>
    <dbReference type="NCBI Taxonomy" id="285279"/>
    <lineage>
        <taxon>Bacteria</taxon>
        <taxon>Pseudomonadati</taxon>
        <taxon>Pseudomonadota</taxon>
        <taxon>Alphaproteobacteria</taxon>
        <taxon>Hyphomicrobiales</taxon>
        <taxon>Stappiaceae</taxon>
        <taxon>Pseudovibrio</taxon>
    </lineage>
</organism>
<reference evidence="1 2" key="1">
    <citation type="submission" date="2016-10" db="EMBL/GenBank/DDBJ databases">
        <authorList>
            <person name="Varghese N."/>
            <person name="Submissions S."/>
        </authorList>
    </citation>
    <scope>NUCLEOTIDE SEQUENCE [LARGE SCALE GENOMIC DNA]</scope>
    <source>
        <strain evidence="1 2">DSM 16392</strain>
    </source>
</reference>
<evidence type="ECO:0000313" key="1">
    <source>
        <dbReference type="EMBL" id="SFL11650.1"/>
    </source>
</evidence>
<evidence type="ECO:0000313" key="2">
    <source>
        <dbReference type="Proteomes" id="UP000199598"/>
    </source>
</evidence>
<gene>
    <name evidence="1" type="ORF">SAMN04488518_11717</name>
</gene>